<feature type="domain" description="Bacterial Ig-like" evidence="5">
    <location>
        <begin position="2356"/>
        <end position="2405"/>
    </location>
</feature>
<dbReference type="Gene3D" id="2.150.10.10">
    <property type="entry name" value="Serralysin-like metalloprotease, C-terminal"/>
    <property type="match status" value="13"/>
</dbReference>
<feature type="compositionally biased region" description="Polar residues" evidence="3">
    <location>
        <begin position="3632"/>
        <end position="3650"/>
    </location>
</feature>
<feature type="region of interest" description="Disordered" evidence="3">
    <location>
        <begin position="3632"/>
        <end position="3651"/>
    </location>
</feature>
<dbReference type="InterPro" id="IPR011049">
    <property type="entry name" value="Serralysin-like_metalloprot_C"/>
</dbReference>
<keyword evidence="8" id="KW-1185">Reference proteome</keyword>
<feature type="region of interest" description="Disordered" evidence="3">
    <location>
        <begin position="1064"/>
        <end position="1085"/>
    </location>
</feature>
<evidence type="ECO:0000256" key="2">
    <source>
        <dbReference type="ARBA" id="ARBA00022525"/>
    </source>
</evidence>
<dbReference type="Pfam" id="PF00353">
    <property type="entry name" value="HemolysinCabind"/>
    <property type="match status" value="22"/>
</dbReference>
<feature type="domain" description="Bacterial Ig-like" evidence="5">
    <location>
        <begin position="2231"/>
        <end position="2322"/>
    </location>
</feature>
<feature type="domain" description="Bacterial Ig-like" evidence="6">
    <location>
        <begin position="3417"/>
        <end position="3516"/>
    </location>
</feature>
<feature type="region of interest" description="Disordered" evidence="3">
    <location>
        <begin position="4960"/>
        <end position="4982"/>
    </location>
</feature>
<dbReference type="GO" id="GO:0005509">
    <property type="term" value="F:calcium ion binding"/>
    <property type="evidence" value="ECO:0007669"/>
    <property type="project" value="InterPro"/>
</dbReference>
<feature type="region of interest" description="Disordered" evidence="3">
    <location>
        <begin position="1449"/>
        <end position="1471"/>
    </location>
</feature>
<dbReference type="InterPro" id="IPR013783">
    <property type="entry name" value="Ig-like_fold"/>
</dbReference>
<feature type="domain" description="Bacterial Ig-like" evidence="5">
    <location>
        <begin position="454"/>
        <end position="548"/>
    </location>
</feature>
<dbReference type="EMBL" id="LFYT02000029">
    <property type="protein sequence ID" value="PVE41502.1"/>
    <property type="molecule type" value="Genomic_DNA"/>
</dbReference>
<evidence type="ECO:0000259" key="5">
    <source>
        <dbReference type="Pfam" id="PF19077"/>
    </source>
</evidence>
<keyword evidence="2" id="KW-0964">Secreted</keyword>
<feature type="domain" description="Bacterial Ig-like" evidence="5">
    <location>
        <begin position="1437"/>
        <end position="1530"/>
    </location>
</feature>
<dbReference type="InterPro" id="IPR044048">
    <property type="entry name" value="Big_12"/>
</dbReference>
<evidence type="ECO:0000313" key="7">
    <source>
        <dbReference type="EMBL" id="PVE41502.1"/>
    </source>
</evidence>
<dbReference type="InterPro" id="IPR022038">
    <property type="entry name" value="Ig-like_bact"/>
</dbReference>
<evidence type="ECO:0000259" key="6">
    <source>
        <dbReference type="Pfam" id="PF19078"/>
    </source>
</evidence>
<reference evidence="7" key="1">
    <citation type="submission" date="2017-04" db="EMBL/GenBank/DDBJ databases">
        <title>Unexpected and diverse lifestyles within the genus Limnohabitans.</title>
        <authorList>
            <person name="Kasalicky V."/>
            <person name="Mehrshad M."/>
            <person name="Andrei S.-A."/>
            <person name="Salcher M."/>
            <person name="Kratochvilova H."/>
            <person name="Simek K."/>
            <person name="Ghai R."/>
        </authorList>
    </citation>
    <scope>NUCLEOTIDE SEQUENCE [LARGE SCALE GENOMIC DNA]</scope>
    <source>
        <strain evidence="7">II-D5</strain>
    </source>
</reference>
<dbReference type="PROSITE" id="PS00330">
    <property type="entry name" value="HEMOLYSIN_CALCIUM"/>
    <property type="match status" value="6"/>
</dbReference>
<dbReference type="PRINTS" id="PR00313">
    <property type="entry name" value="CABNDNGRPT"/>
</dbReference>
<dbReference type="OrthoDB" id="6091599at2"/>
<protein>
    <recommendedName>
        <fullName evidence="9">Ig-like domain-containing protein</fullName>
    </recommendedName>
</protein>
<evidence type="ECO:0000313" key="8">
    <source>
        <dbReference type="Proteomes" id="UP000037507"/>
    </source>
</evidence>
<feature type="domain" description="Ig-like" evidence="4">
    <location>
        <begin position="4347"/>
        <end position="4381"/>
    </location>
</feature>
<dbReference type="Proteomes" id="UP000037507">
    <property type="component" value="Unassembled WGS sequence"/>
</dbReference>
<evidence type="ECO:0000256" key="1">
    <source>
        <dbReference type="ARBA" id="ARBA00004613"/>
    </source>
</evidence>
<dbReference type="Pfam" id="PF19077">
    <property type="entry name" value="Big_13"/>
    <property type="match status" value="7"/>
</dbReference>
<dbReference type="InterPro" id="IPR049826">
    <property type="entry name" value="Ig-like_ice"/>
</dbReference>
<evidence type="ECO:0000256" key="3">
    <source>
        <dbReference type="SAM" id="MobiDB-lite"/>
    </source>
</evidence>
<gene>
    <name evidence="7" type="ORF">H663_017100</name>
</gene>
<dbReference type="GO" id="GO:0005576">
    <property type="term" value="C:extracellular region"/>
    <property type="evidence" value="ECO:0007669"/>
    <property type="project" value="UniProtKB-SubCell"/>
</dbReference>
<dbReference type="InterPro" id="IPR044016">
    <property type="entry name" value="Big_13"/>
</dbReference>
<feature type="domain" description="Bacterial Ig-like" evidence="6">
    <location>
        <begin position="3310"/>
        <end position="3415"/>
    </location>
</feature>
<dbReference type="NCBIfam" id="NF033510">
    <property type="entry name" value="Ca_tandemer"/>
    <property type="match status" value="8"/>
</dbReference>
<name>A0A2T7UA65_9BURK</name>
<accession>A0A2T7UA65</accession>
<feature type="domain" description="Bacterial Ig-like" evidence="6">
    <location>
        <begin position="1919"/>
        <end position="2025"/>
    </location>
</feature>
<dbReference type="PANTHER" id="PTHR38340:SF1">
    <property type="entry name" value="S-LAYER PROTEIN"/>
    <property type="match status" value="1"/>
</dbReference>
<comment type="subcellular location">
    <subcellularLocation>
        <location evidence="1">Secreted</location>
    </subcellularLocation>
</comment>
<evidence type="ECO:0000259" key="4">
    <source>
        <dbReference type="Pfam" id="PF12245"/>
    </source>
</evidence>
<comment type="caution">
    <text evidence="7">The sequence shown here is derived from an EMBL/GenBank/DDBJ whole genome shotgun (WGS) entry which is preliminary data.</text>
</comment>
<dbReference type="Gene3D" id="2.60.40.10">
    <property type="entry name" value="Immunoglobulins"/>
    <property type="match status" value="33"/>
</dbReference>
<feature type="domain" description="Bacterial Ig-like" evidence="6">
    <location>
        <begin position="2126"/>
        <end position="2221"/>
    </location>
</feature>
<feature type="domain" description="Bacterial Ig-like" evidence="6">
    <location>
        <begin position="1819"/>
        <end position="1918"/>
    </location>
</feature>
<dbReference type="InterPro" id="IPR050557">
    <property type="entry name" value="RTX_toxin/Mannuronan_C5-epim"/>
</dbReference>
<evidence type="ECO:0008006" key="9">
    <source>
        <dbReference type="Google" id="ProtNLM"/>
    </source>
</evidence>
<dbReference type="Pfam" id="PF19078">
    <property type="entry name" value="Big_12"/>
    <property type="match status" value="11"/>
</dbReference>
<feature type="domain" description="Bacterial Ig-like" evidence="6">
    <location>
        <begin position="3210"/>
        <end position="3309"/>
    </location>
</feature>
<proteinExistence type="predicted"/>
<sequence>TTFAAIEGTNTVQVRATDAAGNVATSAPLSFTLDTQTPAFTVALVCDSGASGADSISKSSALVVTGAETGATVEYSSNGTVWASTYAATEGANSVQVRVTDTAGNQRAQSFSFTLDSTAPTAPVLTLVCDSGSNATDKLSGNGAISVAAEAGATLEFSTNGSTWASTFAAAEGANTVMARVTDAAGNISQPSSLSFTLDSTAPVAPTVGLFCDSGTATGAATDKVSNNGTLSLSSPEAGGLIEYSTNGVLWATTFVAAEGNNAVKVRVTDAAGNLGATADYSFTLDTTAPGSPVLTLTCDSGASATDLISSDGALSVTAEAGATLQYSTDGTSWASTFAAAEGNNTVKVRAVDAAGNTGPASNLGFTLDKTIATPTLTLVCDSGTSASDAITRNGAISVSAEAGAKLEYSTNGTSWATTFAAVEGANTVTVRATDAAGNVASSAPLSFSLNTQVAAFTAKLDDASNSASTADLLTSDSTPTISGTGTAGNTIQVTLPGTGEVLSATVAANGSWSVTPTLAIVSGNVSITASDAAGNVSSAQTLALAVDSSIATPTLSLVCDSGASSTDKISRDGTISVSADSGSVLEYSTNGTSWTTTFVAAEGANTVQVRATDAAGNVATSAPLSFTLDTQTTAFTVALVCDSGASGADSISKSSALVVTGAETGATVEYSSNGTVRASTYAATEGANSVQVRVTDTAGNQRAQSFSFTLDSTAPTAPVLTLVCDSGSNATDKLSGNGAINVAAEAGATLEFSTNGSTWASTFAAAEGANTVMARVTDAAGNVSQPSSLSFTLDSTAPVAPTVGLFCDSGTATGTATDKISNNGTLSLSSPEAGGLIEYSTNGVLWATTFVAAEGNNAVKVRVSDAAGNVGATADYSFTLDTTAPGAPVLTLTCDSGSSAIDLISSNGALSVTAEAGATLQYSTDGTSWASTFAAAEGNNTVKVRAVDAAGNTGPASNLGFTLDKTITPPTLTLVCDSGTSASDAITRNGAISVNAEAGAKLEYSTNGTSWTATFAAVEGANTVTVRATDAAGNVASSAPLSFSLNTQVAAFTAKLDDASNSGSTADLLTSDSTPTISGTGTAGNTIQVTMPGTGEVLSATVAANGSWSVTPTLAIVSGNVSITASDAAGNVSSAQTLALVVDSTIATPTLSLVCDSGASSTDKISRDGTISVSAEAGATLEYSTNGTSWTSTFAAAEGANTVSVRATDAAGNVATSAPLSFSFDTTAATPTVSLSPITGDDALGPVDAASVRTLLSGKSTLTQAGDVVTLGLNGQTYSGTVDVFGNYSIDVLTADLLSDADRSVDVRVNGVDAAGNSGSTTVAHAYSLDTTVPTVLSVLLDKPSLKAGETAQVTLTFSEKVTAFDLADLSADNAVLSQLASADGSLTWTATLTPTAAIEDTTNVVKVLATYTDLAGNTGLTAQSSNYSLDTLAPSFTLQLDNASNSGSLGDTLTNDSTPTLSGTGNTGDTLKVTMPATGEVVSATVAADGTWRATLTQAITSGTVSVIATDAVGNTSAAQTLSLQIDTSLPGNLSLALVCDSGTSSSDKITRTGDVTVTGQDADTTVQYSTDGSTWATIFAATEGLNTLRVRQMDAAGNVSATSTLAFTLDTTAPVPTLSINPITGDDAIGPVDAASTTTKISGTSTGARPGDVITLVLNGVSYTGTVDVVGEYSIDVATADLSADSDFKLSAQLLATDAAGNSAAATASRSYSVDALAPTVQSIVLDKSTLKLGETANVTLTFSEKVSAFDLSDLSADNGVLSNLVTTDGGLSWSAKLTPTASIEDTTNVVKVLATYTDLAGNTGAAAQSNNYALDTLAPAAIIKLANENLKAGDSTTLTISFNEPVQGFGNSDVTVANGSLGTLTSADGGKTWTATYTPTANITSASNLITLANSYTDALGNPGEAGTSGNYQIDTQLPSATLTLTGSNGAAVNSFTAGQSATVTLSFSETVKDFSNADVSVDSGSLSPLSSSDGGKTWVGTFTAAANVEDATNTLSVNAAGYSDLAGNAGGVVASSNYAVDTQGPTTTIALSKSNFLAADTAQVTITFSEKVTGFDNSDVTVDNGTLSALSSTDGGKTWVGTFTPTPGVADATNTVSLMNSYTDVAGNQGTSAQSANYVMDLKAPSATIALSDSALKMGETATVTITFSEKVLGFSLADVSAPNGSLSAFTASADGLSWTATFTPADQTTAASNTLTLANTYSDEAGNAGQAATASYGVSTKGPSFTLALDAASNSGSSADLITNDDTPTISGTGTAGVTIQVTMPGTFEVLSTTVAANGSWSITPTLAIVSGTMSALATDAFGNSSTAKTLALVIDKTMGAASVALLCDSGLSATDKISRDGTLSVSADSGSTLEYSSNGSTWATTFAAAEGANTVQVRATDAAGNVATSAPLSFTLDTQTPAFSVALLCDSGTSSADKISLDASLQVSGAEAGALVEYSTDGAVWKNTYAATEGANSVQVRVTDAAGNQRAQSFSFTLDSTAPTAPVISLVQDSGTSSSDGKTQVGVVNASTEAGATLQYSTNGSVWGTTFAAVEGINNVFARASDKAGHVSPIGNLSFTLDTSAPTAPVVALLCDSGSSATDKLSNTSTLNVTTSESGGLIEYSTNGSTWSGTFSASEGLNTLKVRVSDAAGNVSAATDFSFTLDTTVPSAPGMSLVCDSGTSASDKITREGTLSLSTLEQGASFQYSTDGKVWANTWAASEGSNAVQTRVVDAAGNVSAASTLNFTLDKTLSKPVVSLVCDTGTPIDLITTNGAITLTQTDPDATVLYSRDGISWSTTFAAVEGSNTVFAQVSDAAGNLASSDALVFTLNTQAGTFTARLDNASNSGSLKDNLTNDDTPTISGSGETGATVQVTLPAPVDGGSAEVLQATVDINGMWSVTAGKAVTSGEVSVLYTRPNSGATSTATFNLVMDKSVSTLSPSLTCDSGTSTSDKVSSQGTLVVSGVDADASVQYSTDGSTWGTTFVATEGVNSVRVRQTDGAGNVSAISTLNFTLDTTAPTPTLSINPITGDDAVGPADAANATSKISGATTNARQGDLIQVVLNGVNYSTTVDTVGQYSLDVATTDLTTDPDATVALRLVASDLAGNTATVQASRSYSVDTSVPTVQSIVLDKSSLKVGETATLSISFSEKVTGFDLSDLSAENAVLSGLNTSDGGKTWTATLTPTAGIEDTSNVVRLLATYTDVAGNTGTAAQTANYQLDTLATTATIKLGNESLKAGDSTVVTISFNEVVQGFGNADVQVVNGSLGTLTSADGGKTWTATYTPNVNVESTTNVISLASSYSDAAGNTGTAGASGNYQIDTQAASATITLKDSHGAAVNSFTAGQSATVTITFSEAVKDFSNADVTTQSGDLSPLSSSDGGKTWIGMFTAAQGVERSTNTISVNGGTYADLAGNVGGVAASANYALDTQGPTATVVLNKTRLLAGDTAQVTISFSEKVSGFGNSDVTVENGTLDTLVSTDGGKTWVATFTPTPGTADASNVISLANSYADLAGNQGSGTQSGNYAIDLKAPTATIALSDSALKSGETATVSITFSEKVLDFSKTDVTAPHGSLTEFVASADGLTWTATFTPQANTSAASNLISLAGSYTDESGNSGAGASASYAIDTQAPVFTVRLDDSSNTGNLSDNLSNDDTPTVSGNGTAGDIIQVSFPGTGEFMSTTVGANGTWSVTPTQSIASGNVTVVAIDSAGNTSPAQTLALVIDKSIASPTVAMASDTGSSGSDKVSSVGALSVSAESGTLLEYSTDSGQTWFTTFTAGEGANTVTVRATDGAGNVATSNTLNFTLDSQMASFSVALMCDSGTNSADKISQDGRLSLSGIETGATVEFSTNFGTAGTSWSNTFSATEGNNSIKIRVTDAAGNQRLQDYGFTFDSTSASAPVLALANDTGASSNDRTTHESLINVSAEAGSLLEYSSNGIVWGPTFVATEGVNSVFARITDKAGNVSPAGSLTFTLDTTAPVAPTVSLVCDSGVSGTDRLTANPGFMVSSAEISGVVEYSTNGSSWSTTFTAVEGSNSIKVRVTDTAGNIGAATDFSFTLDSTGPDTSALALVCDTGSSGTDKITSQAALSISTIESGLVLQYSTNGAQWGTTFAAGEGSNTVYTRAVDAAGNAGTPSSLSFTLDTQLSKPSLALVCDSGSQGDNISSQASIQTFNLDADARIEYSTNGTLWNATFAPVQGANTVMARVTDTAGNVNVSEPLVFTFDTVAPSPSIALSCDSGTSASDFYTRDKSITTTGVLPTDQVSYSSDAGLTWSNTFFAVDGLNKVTIRVLDGAGNVGTSNTLQFTLDTQLLETPISLTCDSGISGTDRISSLSDITVGSAEIGATLSYRVSLADQTLVRDWASSYLPPSSNGDYVVEVRTTDKAGNTSVSALDFTLINTPPAVGTLSLVTDSGRSASYTSDRITNVGQVRSSVTYGVGYTVLYQYSTDAGNSWSVLKPTFSPVMDGTYQVRQVVSDAVANTATTSPLVFTLDTTAPAAPNVTLVCDAGTPADLLTNDGRIAVSGSENLALIQYSTDSGNTWTSTFAARDGTNDVWVRQMDFTGNTSAVSALNFTLDTSGVPPALNLFCDSGSSVSDSLTNDVRVFVDNLEAGGTVEYNLDNAGWISSYTAPTVDGVYNLKIRARDSFGNVSPVVSRTFTLDTTPATVSNIYSTSIQYTTGATLGNTIDILMDLSEPVQTGSFVVVNLNTGAQVTLTALANGSQLSGSYVVGAGESTTDLTVDTFQNVRLTDLAGNTTSDAQVPIGTNLGDNNAIAIRWALNGTDGNDLISGISRGLGIDDDIFGKLGNDTISYEGITTAVNVNLNTGLATGTDAAVISDKIDGFENIITGSGADTLVGTAGANVFDGGAGTDSMVLGDGSDTVINSAGADTIDAGEGSDWIDFSQGTTAGLSGTLNGATAANITDGTGATDVISNMENMVGTSFADTLTGDLNANILIGGNGSDSFAGGAGNDSLQGDEGDDTLTGGLGDDTLYGGAGSDRMDGTAGGQDWADFSRDAGAVQVNLSVTLATDFSGGTDTITNIPNVLGTSFNDVMQGDAAANMLSGGDGADSLYGFGGNDTLMAGLGDDTLLGFGGANLQGGDGSDWASYGHITAISGVQVDLSAGRATLAIGTDSLSGIENLFGTTFNDRLGGDANANSIIGGGGNDTLLAGGGNDTVFMIGQDSTALVDAGTGDDVLTVSGQGILLAGDGDDLVSLLDIGTDFTGTTIQGGSGIDTLSLASAYGTVFDLSQASAQVDAPRELGAISGIEVIDMGSGLNQLIMGSDSLNIDRITGLVGQASLLRVDGTNGKAYLPDGFGGIDVNKDGLADTTVIGGNTYRLYSNSVVGGNDTMALQQGISVIYTTVLTEATDPLWIGTDEADRVNGRAGNETLDSAKGDDTLIGGSGNDSLNGGAGLDWAEYTANNGDPSTGVTVNMLAGTTSGAAGNDTLVNIENVLGSAGSDSLVGNVTANWLMGAGGNDTLFGDSGDDTLTGGSGADSISGGAGNDWADYSTNVSGIRVTLNSTVGANTTVSAGTDGPDTLNGIENIAGGSGSDTILGDSINNFLMGNAGNDVLSAVNGSDTLVGGSGNDSMHGGTGSVLFYLESGNDTYSGGDAVAGTNDTLDMSAYKGTVSAIGRSGTGSVDFSLVTDAFNGTDFVTQMDVLRFGNGNVVYNPYSNYPTSSVGNNLNWAETVITGNGNDSIWTGLGGDSVFAGAGNDTVNPGGLGNNSNNQDRDTVDGGEGNDWISYFGATEAVAVSLNAASTTFQAVTVAAQSNYNTDFIRGFENILTGSAADTVWGTLADERFMTGAGADYVYAGDGNNWVDSGSDTGNDRLFAGLGNDTIYTGLGTDLVSITGGNNFVSVSSGGFADTVVSGSGDDTIYGSYGLNGSTANDTEPVNRNSYVNAGDGNNVVVTGQLYIYNGDRVITGSGNDFIDAGKSDSADDTVISGAGNDTVYLGGSYGTSQQADLGDGNDIVFALTGADSLVAGAGHDTVDAGNGNNTISGGAGNDSISAGTGADRIDAGTDNDWVSVGDGANTVVAGTGNDTIITGVGNDYIDAGTDNDWVNAGGGTNSVLAGDGNDYILVNSASTNSTLWGGLGNDTINSSGSNNSLVGGDGEDRITQTGLYAGSIHGGAGNDIILSTGSTGAETVWGGYGDDFIDLRNGGTTSGDRVWGDDTINDTIAGNDTIYMSDASSTVSAGAGSDWVLSGLGNDSMLLGTGNDTAYGAGGNDTMDGGTGADWMDAGGGNDSLQGGSTDDGLDTLYGGAGNDFISGGAGGDWMDGSAGDDTLIGGEGTVGSVVGNDTIIIGAGSNIARGELGSDVFVYDNSWMNDTSADTIDGGAGVDIIKFEGAGLALDLSLTGTNNWVNMERIDLTGTGNNTLRLAREDIVELSDVTDVTNANLNSRARLVIDGNAGDALDMSVLNATTTKVTSGTMSFDFNGNGVLDASETATVNANGLITMESLLNGQQTYTVYNVSNTAAGTTTNYGLLILDTDILLTGV</sequence>
<dbReference type="InterPro" id="IPR018511">
    <property type="entry name" value="Hemolysin-typ_Ca-bd_CS"/>
</dbReference>
<dbReference type="InterPro" id="IPR001343">
    <property type="entry name" value="Hemolysn_Ca-bd"/>
</dbReference>
<dbReference type="PANTHER" id="PTHR38340">
    <property type="entry name" value="S-LAYER PROTEIN"/>
    <property type="match status" value="1"/>
</dbReference>
<feature type="domain" description="Bacterial Ig-like" evidence="6">
    <location>
        <begin position="1718"/>
        <end position="1817"/>
    </location>
</feature>
<dbReference type="NCBIfam" id="NF012196">
    <property type="entry name" value="Ig_like_ice"/>
    <property type="match status" value="3"/>
</dbReference>
<dbReference type="InterPro" id="IPR036278">
    <property type="entry name" value="Sialidase_sf"/>
</dbReference>
<dbReference type="STRING" id="1293045.H663_09770"/>
<feature type="domain" description="Bacterial Ig-like" evidence="5">
    <location>
        <begin position="1050"/>
        <end position="1144"/>
    </location>
</feature>
<dbReference type="SUPFAM" id="SSF110296">
    <property type="entry name" value="Oligoxyloglucan reducing end-specific cellobiohydrolase"/>
    <property type="match status" value="1"/>
</dbReference>
<feature type="non-terminal residue" evidence="7">
    <location>
        <position position="1"/>
    </location>
</feature>
<feature type="domain" description="Bacterial Ig-like" evidence="6">
    <location>
        <begin position="2026"/>
        <end position="2123"/>
    </location>
</feature>
<feature type="domain" description="Ig-like" evidence="4">
    <location>
        <begin position="2596"/>
        <end position="2653"/>
    </location>
</feature>
<feature type="domain" description="Bacterial Ig-like" evidence="5">
    <location>
        <begin position="2824"/>
        <end position="2921"/>
    </location>
</feature>
<dbReference type="SUPFAM" id="SSF50939">
    <property type="entry name" value="Sialidases"/>
    <property type="match status" value="1"/>
</dbReference>
<feature type="domain" description="Bacterial Ig-like" evidence="5">
    <location>
        <begin position="3619"/>
        <end position="3713"/>
    </location>
</feature>
<dbReference type="Pfam" id="PF12245">
    <property type="entry name" value="Big_3_2"/>
    <property type="match status" value="2"/>
</dbReference>
<feature type="domain" description="Bacterial Ig-like" evidence="6">
    <location>
        <begin position="1331"/>
        <end position="1430"/>
    </location>
</feature>
<feature type="domain" description="Bacterial Ig-like" evidence="6">
    <location>
        <begin position="3517"/>
        <end position="3615"/>
    </location>
</feature>
<organism evidence="7 8">
    <name type="scientific">Limnohabitans planktonicus II-D5</name>
    <dbReference type="NCBI Taxonomy" id="1293045"/>
    <lineage>
        <taxon>Bacteria</taxon>
        <taxon>Pseudomonadati</taxon>
        <taxon>Pseudomonadota</taxon>
        <taxon>Betaproteobacteria</taxon>
        <taxon>Burkholderiales</taxon>
        <taxon>Comamonadaceae</taxon>
        <taxon>Limnohabitans</taxon>
    </lineage>
</organism>
<feature type="domain" description="Bacterial Ig-like" evidence="6">
    <location>
        <begin position="3109"/>
        <end position="3208"/>
    </location>
</feature>
<dbReference type="SUPFAM" id="SSF51120">
    <property type="entry name" value="beta-Roll"/>
    <property type="match status" value="9"/>
</dbReference>